<evidence type="ECO:0000313" key="1">
    <source>
        <dbReference type="EMBL" id="KAK1143192.1"/>
    </source>
</evidence>
<proteinExistence type="predicted"/>
<evidence type="ECO:0000313" key="2">
    <source>
        <dbReference type="Proteomes" id="UP001177260"/>
    </source>
</evidence>
<comment type="caution">
    <text evidence="1">The sequence shown here is derived from an EMBL/GenBank/DDBJ whole genome shotgun (WGS) entry which is preliminary data.</text>
</comment>
<sequence length="443" mass="46411">MASVSPPKPWERVGAAGGNALSTATTAPASAMTTTTSAAPTAASTTTSTAPDLPSRPNSLNAVVNRTASNYSPYGASRFGASPYGGYGGYSSYSSPYSRFGTMGGMGSMYGGMGGYGGMYGGMGGMGGMYGGGMPGDPNDPNSLTNSFSQNTQATFQMIESIVGAFGGFAQMLESTYMATHSSFFAMVSVAEQFGNLRNTLGSALGIFTLIRWFRTLIAKITGRPPPADATALTPSAFAAFLNGRSGPATLPDGSPAPPKPSKKPFFMFLIALFGLPYLMGKLIKSLARSQEEQRRQLMEGPNGEQLQGGAPLDPSKLDFCRVLYDYSPESQESNGVDLAANKGDIVAVLSKSDPMGNASEWWRCRARDGRVGYLPGPYLETIQRKPQQAITASSQAASRSNSLQAGASEEIATVAAQDTKPELKGKMGDISPESFQKSAFYS</sequence>
<dbReference type="EMBL" id="JAOPJF010000042">
    <property type="protein sequence ID" value="KAK1143192.1"/>
    <property type="molecule type" value="Genomic_DNA"/>
</dbReference>
<organism evidence="1 2">
    <name type="scientific">Aspergillus melleus</name>
    <dbReference type="NCBI Taxonomy" id="138277"/>
    <lineage>
        <taxon>Eukaryota</taxon>
        <taxon>Fungi</taxon>
        <taxon>Dikarya</taxon>
        <taxon>Ascomycota</taxon>
        <taxon>Pezizomycotina</taxon>
        <taxon>Eurotiomycetes</taxon>
        <taxon>Eurotiomycetidae</taxon>
        <taxon>Eurotiales</taxon>
        <taxon>Aspergillaceae</taxon>
        <taxon>Aspergillus</taxon>
        <taxon>Aspergillus subgen. Circumdati</taxon>
    </lineage>
</organism>
<dbReference type="Proteomes" id="UP001177260">
    <property type="component" value="Unassembled WGS sequence"/>
</dbReference>
<name>A0ACC3AZ57_9EURO</name>
<protein>
    <submittedName>
        <fullName evidence="1">Peroxisomal membrane protein PAS20</fullName>
    </submittedName>
</protein>
<accession>A0ACC3AZ57</accession>
<gene>
    <name evidence="1" type="primary">PEX13</name>
    <name evidence="1" type="ORF">N8T08_006890</name>
</gene>
<keyword evidence="2" id="KW-1185">Reference proteome</keyword>
<reference evidence="1 2" key="1">
    <citation type="journal article" date="2023" name="ACS Omega">
        <title>Identification of the Neoaspergillic Acid Biosynthesis Gene Cluster by Establishing an In Vitro CRISPR-Ribonucleoprotein Genetic System in Aspergillus melleus.</title>
        <authorList>
            <person name="Yuan B."/>
            <person name="Grau M.F."/>
            <person name="Murata R.M."/>
            <person name="Torok T."/>
            <person name="Venkateswaran K."/>
            <person name="Stajich J.E."/>
            <person name="Wang C.C.C."/>
        </authorList>
    </citation>
    <scope>NUCLEOTIDE SEQUENCE [LARGE SCALE GENOMIC DNA]</scope>
    <source>
        <strain evidence="1 2">IMV 1140</strain>
    </source>
</reference>